<gene>
    <name evidence="2" type="ORF">E2C01_087689</name>
</gene>
<feature type="compositionally biased region" description="Basic residues" evidence="1">
    <location>
        <begin position="96"/>
        <end position="106"/>
    </location>
</feature>
<sequence>MNSYVIHNDKCTKKGIKSLSRREFLKTMGYELIKKWALTRFSLPGQHFSVRTLIKETFNFSMSSEESPKTSEGKQQRCSICPRSKDRKTREAWQRQRSRGRQRLFT</sequence>
<reference evidence="2 3" key="1">
    <citation type="submission" date="2019-05" db="EMBL/GenBank/DDBJ databases">
        <title>Another draft genome of Portunus trituberculatus and its Hox gene families provides insights of decapod evolution.</title>
        <authorList>
            <person name="Jeong J.-H."/>
            <person name="Song I."/>
            <person name="Kim S."/>
            <person name="Choi T."/>
            <person name="Kim D."/>
            <person name="Ryu S."/>
            <person name="Kim W."/>
        </authorList>
    </citation>
    <scope>NUCLEOTIDE SEQUENCE [LARGE SCALE GENOMIC DNA]</scope>
    <source>
        <tissue evidence="2">Muscle</tissue>
    </source>
</reference>
<accession>A0A5B7J8U6</accession>
<organism evidence="2 3">
    <name type="scientific">Portunus trituberculatus</name>
    <name type="common">Swimming crab</name>
    <name type="synonym">Neptunus trituberculatus</name>
    <dbReference type="NCBI Taxonomy" id="210409"/>
    <lineage>
        <taxon>Eukaryota</taxon>
        <taxon>Metazoa</taxon>
        <taxon>Ecdysozoa</taxon>
        <taxon>Arthropoda</taxon>
        <taxon>Crustacea</taxon>
        <taxon>Multicrustacea</taxon>
        <taxon>Malacostraca</taxon>
        <taxon>Eumalacostraca</taxon>
        <taxon>Eucarida</taxon>
        <taxon>Decapoda</taxon>
        <taxon>Pleocyemata</taxon>
        <taxon>Brachyura</taxon>
        <taxon>Eubrachyura</taxon>
        <taxon>Portunoidea</taxon>
        <taxon>Portunidae</taxon>
        <taxon>Portuninae</taxon>
        <taxon>Portunus</taxon>
    </lineage>
</organism>
<evidence type="ECO:0000256" key="1">
    <source>
        <dbReference type="SAM" id="MobiDB-lite"/>
    </source>
</evidence>
<comment type="caution">
    <text evidence="2">The sequence shown here is derived from an EMBL/GenBank/DDBJ whole genome shotgun (WGS) entry which is preliminary data.</text>
</comment>
<dbReference type="AlphaFoldDB" id="A0A5B7J8U6"/>
<dbReference type="Proteomes" id="UP000324222">
    <property type="component" value="Unassembled WGS sequence"/>
</dbReference>
<protein>
    <submittedName>
        <fullName evidence="2">Uncharacterized protein</fullName>
    </submittedName>
</protein>
<evidence type="ECO:0000313" key="3">
    <source>
        <dbReference type="Proteomes" id="UP000324222"/>
    </source>
</evidence>
<keyword evidence="3" id="KW-1185">Reference proteome</keyword>
<feature type="compositionally biased region" description="Basic and acidic residues" evidence="1">
    <location>
        <begin position="66"/>
        <end position="75"/>
    </location>
</feature>
<name>A0A5B7J8U6_PORTR</name>
<dbReference type="EMBL" id="VSRR010091840">
    <property type="protein sequence ID" value="MPC92592.1"/>
    <property type="molecule type" value="Genomic_DNA"/>
</dbReference>
<evidence type="ECO:0000313" key="2">
    <source>
        <dbReference type="EMBL" id="MPC92592.1"/>
    </source>
</evidence>
<proteinExistence type="predicted"/>
<feature type="region of interest" description="Disordered" evidence="1">
    <location>
        <begin position="63"/>
        <end position="106"/>
    </location>
</feature>